<protein>
    <recommendedName>
        <fullName evidence="3">HEAT repeat-containing protein</fullName>
    </recommendedName>
</protein>
<evidence type="ECO:0000313" key="2">
    <source>
        <dbReference type="Proteomes" id="UP001321018"/>
    </source>
</evidence>
<dbReference type="EMBL" id="JAOPKA010000010">
    <property type="protein sequence ID" value="MCU4742796.1"/>
    <property type="molecule type" value="Genomic_DNA"/>
</dbReference>
<organism evidence="1 2">
    <name type="scientific">Natronoglomus mannanivorans</name>
    <dbReference type="NCBI Taxonomy" id="2979990"/>
    <lineage>
        <taxon>Archaea</taxon>
        <taxon>Methanobacteriati</taxon>
        <taxon>Methanobacteriota</taxon>
        <taxon>Stenosarchaea group</taxon>
        <taxon>Halobacteria</taxon>
        <taxon>Halobacteriales</taxon>
        <taxon>Natrialbaceae</taxon>
        <taxon>Natronoglomus</taxon>
    </lineage>
</organism>
<accession>A0AAP2Z062</accession>
<dbReference type="Proteomes" id="UP001321018">
    <property type="component" value="Unassembled WGS sequence"/>
</dbReference>
<proteinExistence type="predicted"/>
<gene>
    <name evidence="1" type="ORF">OB960_15505</name>
</gene>
<comment type="caution">
    <text evidence="1">The sequence shown here is derived from an EMBL/GenBank/DDBJ whole genome shotgun (WGS) entry which is preliminary data.</text>
</comment>
<dbReference type="RefSeq" id="WP_338004611.1">
    <property type="nucleotide sequence ID" value="NZ_JAOPKA010000010.1"/>
</dbReference>
<reference evidence="1" key="1">
    <citation type="submission" date="2022-09" db="EMBL/GenBank/DDBJ databases">
        <title>Enrichment on poylsaccharides allowed isolation of novel metabolic and taxonomic groups of Haloarchaea.</title>
        <authorList>
            <person name="Sorokin D.Y."/>
            <person name="Elcheninov A.G."/>
            <person name="Khizhniak T.V."/>
            <person name="Kolganova T.V."/>
            <person name="Kublanov I.V."/>
        </authorList>
    </citation>
    <scope>NUCLEOTIDE SEQUENCE</scope>
    <source>
        <strain evidence="1">AArc-xg1-1</strain>
    </source>
</reference>
<evidence type="ECO:0000313" key="1">
    <source>
        <dbReference type="EMBL" id="MCU4742796.1"/>
    </source>
</evidence>
<name>A0AAP2Z062_9EURY</name>
<evidence type="ECO:0008006" key="3">
    <source>
        <dbReference type="Google" id="ProtNLM"/>
    </source>
</evidence>
<sequence length="302" mass="32932">MSGIALSLLCCLGGLTLLKSVTTTRTERDVRRVRRWFADRVATDDPDWESAVTDLSATKRRILTDLLEDHLRNASAVESPELQSLAAALDVEPEFETVPPRRGERLENLKWATLLEYSVDPDTLTRYVTDDRDEREAAARLLLASDGAAASRRATELLLAGGSLSVFGLDALYRHHRSDASGLLRVASDRQAALEPVLLMQLLTVAGECGRPADELIPWVVDWRSHDSARVRAAASRALVAWDGDRVRETTDVRSGDVAETVDDDHVSRVRVPAPGQARASGWNDALSAGFWNDAVVVGGAG</sequence>
<dbReference type="AlphaFoldDB" id="A0AAP2Z062"/>